<dbReference type="Pfam" id="PF14905">
    <property type="entry name" value="OMP_b-brl_3"/>
    <property type="match status" value="1"/>
</dbReference>
<comment type="subcellular location">
    <subcellularLocation>
        <location evidence="1">Cell outer membrane</location>
    </subcellularLocation>
</comment>
<evidence type="ECO:0000256" key="2">
    <source>
        <dbReference type="ARBA" id="ARBA00023136"/>
    </source>
</evidence>
<name>A0A0E9N2E1_9BACT</name>
<accession>A0A0E9N2E1</accession>
<dbReference type="GO" id="GO:0030246">
    <property type="term" value="F:carbohydrate binding"/>
    <property type="evidence" value="ECO:0007669"/>
    <property type="project" value="InterPro"/>
</dbReference>
<sequence length="825" mass="92487">MINFTTDMKPILLILLLGLQANLLFSQSSGTLTGFIQDNKQQPLPSATATLKTSDDKRLVKAAVTDKTGRFELSQLQPGSYQLDVTMVGYDTIVHKAITIAAGETTTLQPSILTRSNQSLATVTVTAKKPMIEVKADKTVVNVEAYISNAGSNALEVLEKSPGVTVDRDGNISLKGKQGVIIMIDGKQSYLSGQDLAELLRNTPSNQLEAIELMTQPSAKFDAAGNSGIINIRTKKGRANGFNGTVSLSYVQGVYPKSPNSINLNFKKNKWSMFTALNYSYWEGFNELGINRKFRNSEGGSLSAVFDQHTSGRFHGKNYSARAGADYQLTRKTTIGMQVNGTYNPRTFSANGVADIYDGKGILDSSNYAISTNTDPWKNWGANLNLRTKLDTTGREFSMDLDYINYRSRNEQSSYNYTYYQPGNILADSFLLQGYLPSDINIYSFKADYVHPLGKYGRIEAGVKSSLVHTDNDARYTKWLADEATWVPDRTRSNHFIYDENINAAYVNYNREIKKWSVQAGLRLEQTHAKGKQLANDADFTRDYVQLFPTVFTTYSLNEKNKFNLSYGRRIERPNYQDMNPFQYFLDQYTYRTGNPNLQPQFSHNIELSHNFRSVLNTTLNYTLTTDIINDILVQNDSTKVTYQTKENIARRRNIGIAISYNQQLTKWWTISLFGNAFNNHFTGEVNGLPLDASITSFLGNMNNQFKIGKTWGAELSGFYRSKMQDGGLIIAEPMGVISGGASKQILKGKGTLKLTIADPFYIQRFRGYTQFGSIDTKINARWDNRRVGLTFTYRFGKQQQGSGNNRRRTGTAEEESRVGGGNQQ</sequence>
<reference evidence="6 7" key="1">
    <citation type="submission" date="2015-04" db="EMBL/GenBank/DDBJ databases">
        <title>Whole genome shotgun sequence of Flavihumibacter petaseus NBRC 106054.</title>
        <authorList>
            <person name="Miyazawa S."/>
            <person name="Hosoyama A."/>
            <person name="Hashimoto M."/>
            <person name="Noguchi M."/>
            <person name="Tsuchikane K."/>
            <person name="Ohji S."/>
            <person name="Yamazoe A."/>
            <person name="Ichikawa N."/>
            <person name="Kimura A."/>
            <person name="Fujita N."/>
        </authorList>
    </citation>
    <scope>NUCLEOTIDE SEQUENCE [LARGE SCALE GENOMIC DNA]</scope>
    <source>
        <strain evidence="6 7">NBRC 106054</strain>
    </source>
</reference>
<dbReference type="SUPFAM" id="SSF49452">
    <property type="entry name" value="Starch-binding domain-like"/>
    <property type="match status" value="1"/>
</dbReference>
<dbReference type="Gene3D" id="2.40.170.20">
    <property type="entry name" value="TonB-dependent receptor, beta-barrel domain"/>
    <property type="match status" value="1"/>
</dbReference>
<dbReference type="OrthoDB" id="905812at2"/>
<keyword evidence="3" id="KW-0998">Cell outer membrane</keyword>
<dbReference type="PANTHER" id="PTHR40980:SF4">
    <property type="entry name" value="TONB-DEPENDENT RECEPTOR-LIKE BETA-BARREL DOMAIN-CONTAINING PROTEIN"/>
    <property type="match status" value="1"/>
</dbReference>
<evidence type="ECO:0000313" key="7">
    <source>
        <dbReference type="Proteomes" id="UP000033121"/>
    </source>
</evidence>
<evidence type="ECO:0000256" key="3">
    <source>
        <dbReference type="ARBA" id="ARBA00023237"/>
    </source>
</evidence>
<dbReference type="GO" id="GO:0009279">
    <property type="term" value="C:cell outer membrane"/>
    <property type="evidence" value="ECO:0007669"/>
    <property type="project" value="UniProtKB-SubCell"/>
</dbReference>
<dbReference type="Gene3D" id="2.60.40.1120">
    <property type="entry name" value="Carboxypeptidase-like, regulatory domain"/>
    <property type="match status" value="1"/>
</dbReference>
<dbReference type="InterPro" id="IPR036942">
    <property type="entry name" value="Beta-barrel_TonB_sf"/>
</dbReference>
<keyword evidence="2" id="KW-0472">Membrane</keyword>
<dbReference type="Proteomes" id="UP000033121">
    <property type="component" value="Unassembled WGS sequence"/>
</dbReference>
<evidence type="ECO:0000256" key="4">
    <source>
        <dbReference type="SAM" id="MobiDB-lite"/>
    </source>
</evidence>
<feature type="domain" description="Outer membrane protein beta-barrel" evidence="5">
    <location>
        <begin position="389"/>
        <end position="794"/>
    </location>
</feature>
<dbReference type="InterPro" id="IPR013784">
    <property type="entry name" value="Carb-bd-like_fold"/>
</dbReference>
<dbReference type="PANTHER" id="PTHR40980">
    <property type="entry name" value="PLUG DOMAIN-CONTAINING PROTEIN"/>
    <property type="match status" value="1"/>
</dbReference>
<dbReference type="AlphaFoldDB" id="A0A0E9N2E1"/>
<dbReference type="InterPro" id="IPR037066">
    <property type="entry name" value="Plug_dom_sf"/>
</dbReference>
<proteinExistence type="predicted"/>
<dbReference type="STRING" id="1220578.FPE01S_02_10590"/>
<protein>
    <submittedName>
        <fullName evidence="6">Putative TonB-dependent receptor</fullName>
    </submittedName>
</protein>
<dbReference type="SUPFAM" id="SSF56935">
    <property type="entry name" value="Porins"/>
    <property type="match status" value="1"/>
</dbReference>
<comment type="caution">
    <text evidence="6">The sequence shown here is derived from an EMBL/GenBank/DDBJ whole genome shotgun (WGS) entry which is preliminary data.</text>
</comment>
<gene>
    <name evidence="6" type="ORF">FPE01S_02_10590</name>
</gene>
<evidence type="ECO:0000259" key="5">
    <source>
        <dbReference type="Pfam" id="PF14905"/>
    </source>
</evidence>
<keyword evidence="7" id="KW-1185">Reference proteome</keyword>
<dbReference type="Gene3D" id="2.170.130.10">
    <property type="entry name" value="TonB-dependent receptor, plug domain"/>
    <property type="match status" value="1"/>
</dbReference>
<keyword evidence="6" id="KW-0675">Receptor</keyword>
<dbReference type="EMBL" id="BBWV01000002">
    <property type="protein sequence ID" value="GAO43953.1"/>
    <property type="molecule type" value="Genomic_DNA"/>
</dbReference>
<evidence type="ECO:0000313" key="6">
    <source>
        <dbReference type="EMBL" id="GAO43953.1"/>
    </source>
</evidence>
<dbReference type="Pfam" id="PF13620">
    <property type="entry name" value="CarboxypepD_reg"/>
    <property type="match status" value="1"/>
</dbReference>
<feature type="region of interest" description="Disordered" evidence="4">
    <location>
        <begin position="798"/>
        <end position="825"/>
    </location>
</feature>
<dbReference type="InterPro" id="IPR041700">
    <property type="entry name" value="OMP_b-brl_3"/>
</dbReference>
<organism evidence="6 7">
    <name type="scientific">Flavihumibacter petaseus NBRC 106054</name>
    <dbReference type="NCBI Taxonomy" id="1220578"/>
    <lineage>
        <taxon>Bacteria</taxon>
        <taxon>Pseudomonadati</taxon>
        <taxon>Bacteroidota</taxon>
        <taxon>Chitinophagia</taxon>
        <taxon>Chitinophagales</taxon>
        <taxon>Chitinophagaceae</taxon>
        <taxon>Flavihumibacter</taxon>
    </lineage>
</organism>
<evidence type="ECO:0000256" key="1">
    <source>
        <dbReference type="ARBA" id="ARBA00004442"/>
    </source>
</evidence>